<feature type="non-terminal residue" evidence="2">
    <location>
        <position position="60"/>
    </location>
</feature>
<keyword evidence="1" id="KW-0812">Transmembrane</keyword>
<dbReference type="EMBL" id="HACG01016913">
    <property type="protein sequence ID" value="CEK63778.1"/>
    <property type="molecule type" value="Transcribed_RNA"/>
</dbReference>
<accession>A0A0B6Z5F9</accession>
<sequence length="60" mass="6995">MIDIYPALKSDFSTQPKQSMFVISFVQQFKIISFFSFLHHLISSSSLSSHFFIIIIIFSF</sequence>
<feature type="transmembrane region" description="Helical" evidence="1">
    <location>
        <begin position="37"/>
        <end position="58"/>
    </location>
</feature>
<dbReference type="AlphaFoldDB" id="A0A0B6Z5F9"/>
<proteinExistence type="predicted"/>
<keyword evidence="1" id="KW-1133">Transmembrane helix</keyword>
<keyword evidence="1" id="KW-0472">Membrane</keyword>
<reference evidence="2" key="1">
    <citation type="submission" date="2014-12" db="EMBL/GenBank/DDBJ databases">
        <title>Insight into the proteome of Arion vulgaris.</title>
        <authorList>
            <person name="Aradska J."/>
            <person name="Bulat T."/>
            <person name="Smidak R."/>
            <person name="Sarate P."/>
            <person name="Gangsoo J."/>
            <person name="Sialana F."/>
            <person name="Bilban M."/>
            <person name="Lubec G."/>
        </authorList>
    </citation>
    <scope>NUCLEOTIDE SEQUENCE</scope>
    <source>
        <tissue evidence="2">Skin</tissue>
    </source>
</reference>
<evidence type="ECO:0000256" key="1">
    <source>
        <dbReference type="SAM" id="Phobius"/>
    </source>
</evidence>
<evidence type="ECO:0000313" key="2">
    <source>
        <dbReference type="EMBL" id="CEK63778.1"/>
    </source>
</evidence>
<name>A0A0B6Z5F9_9EUPU</name>
<organism evidence="2">
    <name type="scientific">Arion vulgaris</name>
    <dbReference type="NCBI Taxonomy" id="1028688"/>
    <lineage>
        <taxon>Eukaryota</taxon>
        <taxon>Metazoa</taxon>
        <taxon>Spiralia</taxon>
        <taxon>Lophotrochozoa</taxon>
        <taxon>Mollusca</taxon>
        <taxon>Gastropoda</taxon>
        <taxon>Heterobranchia</taxon>
        <taxon>Euthyneura</taxon>
        <taxon>Panpulmonata</taxon>
        <taxon>Eupulmonata</taxon>
        <taxon>Stylommatophora</taxon>
        <taxon>Helicina</taxon>
        <taxon>Arionoidea</taxon>
        <taxon>Arionidae</taxon>
        <taxon>Arion</taxon>
    </lineage>
</organism>
<gene>
    <name evidence="2" type="primary">ORF49445</name>
</gene>
<protein>
    <submittedName>
        <fullName evidence="2">Uncharacterized protein</fullName>
    </submittedName>
</protein>